<evidence type="ECO:0000313" key="6">
    <source>
        <dbReference type="Proteomes" id="UP000516093"/>
    </source>
</evidence>
<feature type="domain" description="LysM" evidence="4">
    <location>
        <begin position="636"/>
        <end position="680"/>
    </location>
</feature>
<dbReference type="InterPro" id="IPR008258">
    <property type="entry name" value="Transglycosylase_SLT_dom_1"/>
</dbReference>
<dbReference type="PROSITE" id="PS51782">
    <property type="entry name" value="LYSM"/>
    <property type="match status" value="3"/>
</dbReference>
<protein>
    <submittedName>
        <fullName evidence="5">LysM peptidoglycan-binding domain-containing protein</fullName>
    </submittedName>
</protein>
<evidence type="ECO:0000256" key="3">
    <source>
        <dbReference type="SAM" id="SignalP"/>
    </source>
</evidence>
<comment type="similarity">
    <text evidence="1">Belongs to the transglycosylase Slt family.</text>
</comment>
<dbReference type="Pfam" id="PF01476">
    <property type="entry name" value="LysM"/>
    <property type="match status" value="3"/>
</dbReference>
<dbReference type="SUPFAM" id="SSF53955">
    <property type="entry name" value="Lysozyme-like"/>
    <property type="match status" value="1"/>
</dbReference>
<dbReference type="InterPro" id="IPR018392">
    <property type="entry name" value="LysM"/>
</dbReference>
<dbReference type="CDD" id="cd16894">
    <property type="entry name" value="MltD-like"/>
    <property type="match status" value="1"/>
</dbReference>
<dbReference type="InterPro" id="IPR000189">
    <property type="entry name" value="Transglyc_AS"/>
</dbReference>
<feature type="compositionally biased region" description="Low complexity" evidence="2">
    <location>
        <begin position="618"/>
        <end position="632"/>
    </location>
</feature>
<dbReference type="InterPro" id="IPR036779">
    <property type="entry name" value="LysM_dom_sf"/>
</dbReference>
<dbReference type="Gene3D" id="3.10.350.10">
    <property type="entry name" value="LysM domain"/>
    <property type="match status" value="3"/>
</dbReference>
<dbReference type="GO" id="GO:0000270">
    <property type="term" value="P:peptidoglycan metabolic process"/>
    <property type="evidence" value="ECO:0007669"/>
    <property type="project" value="InterPro"/>
</dbReference>
<feature type="domain" description="LysM" evidence="4">
    <location>
        <begin position="394"/>
        <end position="438"/>
    </location>
</feature>
<dbReference type="PROSITE" id="PS00922">
    <property type="entry name" value="TRANSGLYCOSYLASE"/>
    <property type="match status" value="1"/>
</dbReference>
<keyword evidence="6" id="KW-1185">Reference proteome</keyword>
<dbReference type="GO" id="GO:0016020">
    <property type="term" value="C:membrane"/>
    <property type="evidence" value="ECO:0007669"/>
    <property type="project" value="InterPro"/>
</dbReference>
<proteinExistence type="inferred from homology"/>
<dbReference type="InterPro" id="IPR023346">
    <property type="entry name" value="Lysozyme-like_dom_sf"/>
</dbReference>
<keyword evidence="3" id="KW-0732">Signal</keyword>
<evidence type="ECO:0000256" key="1">
    <source>
        <dbReference type="ARBA" id="ARBA00007734"/>
    </source>
</evidence>
<feature type="chain" id="PRO_5028993729" evidence="3">
    <location>
        <begin position="25"/>
        <end position="682"/>
    </location>
</feature>
<dbReference type="CDD" id="cd00118">
    <property type="entry name" value="LysM"/>
    <property type="match status" value="3"/>
</dbReference>
<accession>A0A7H0GZP9</accession>
<dbReference type="PANTHER" id="PTHR33734:SF22">
    <property type="entry name" value="MEMBRANE-BOUND LYTIC MUREIN TRANSGLYCOSYLASE D"/>
    <property type="match status" value="1"/>
</dbReference>
<dbReference type="Gene3D" id="1.10.530.10">
    <property type="match status" value="1"/>
</dbReference>
<dbReference type="SUPFAM" id="SSF54106">
    <property type="entry name" value="LysM domain"/>
    <property type="match status" value="3"/>
</dbReference>
<feature type="signal peptide" evidence="3">
    <location>
        <begin position="1"/>
        <end position="24"/>
    </location>
</feature>
<dbReference type="GO" id="GO:0008932">
    <property type="term" value="F:lytic endotransglycosylase activity"/>
    <property type="evidence" value="ECO:0007669"/>
    <property type="project" value="TreeGrafter"/>
</dbReference>
<dbReference type="RefSeq" id="WP_187733972.1">
    <property type="nucleotide sequence ID" value="NZ_BMFN01000001.1"/>
</dbReference>
<dbReference type="PANTHER" id="PTHR33734">
    <property type="entry name" value="LYSM DOMAIN-CONTAINING GPI-ANCHORED PROTEIN 2"/>
    <property type="match status" value="1"/>
</dbReference>
<feature type="region of interest" description="Disordered" evidence="2">
    <location>
        <begin position="604"/>
        <end position="632"/>
    </location>
</feature>
<evidence type="ECO:0000259" key="4">
    <source>
        <dbReference type="PROSITE" id="PS51782"/>
    </source>
</evidence>
<feature type="domain" description="LysM" evidence="4">
    <location>
        <begin position="551"/>
        <end position="594"/>
    </location>
</feature>
<gene>
    <name evidence="5" type="ORF">H9L05_09620</name>
</gene>
<reference evidence="5 6" key="1">
    <citation type="submission" date="2020-08" db="EMBL/GenBank/DDBJ databases">
        <title>Genome sequence of Hymenobacter qilianensis JCM 19763T.</title>
        <authorList>
            <person name="Hyun D.-W."/>
            <person name="Bae J.-W."/>
        </authorList>
    </citation>
    <scope>NUCLEOTIDE SEQUENCE [LARGE SCALE GENOMIC DNA]</scope>
    <source>
        <strain evidence="5 6">JCM 19763</strain>
    </source>
</reference>
<dbReference type="AlphaFoldDB" id="A0A7H0GZP9"/>
<dbReference type="Pfam" id="PF01464">
    <property type="entry name" value="SLT"/>
    <property type="match status" value="1"/>
</dbReference>
<dbReference type="KEGG" id="hqi:H9L05_09620"/>
<dbReference type="EMBL" id="CP060784">
    <property type="protein sequence ID" value="QNP53765.1"/>
    <property type="molecule type" value="Genomic_DNA"/>
</dbReference>
<evidence type="ECO:0000256" key="2">
    <source>
        <dbReference type="SAM" id="MobiDB-lite"/>
    </source>
</evidence>
<evidence type="ECO:0000313" key="5">
    <source>
        <dbReference type="EMBL" id="QNP53765.1"/>
    </source>
</evidence>
<organism evidence="5 6">
    <name type="scientific">Hymenobacter qilianensis</name>
    <dbReference type="NCBI Taxonomy" id="1385715"/>
    <lineage>
        <taxon>Bacteria</taxon>
        <taxon>Pseudomonadati</taxon>
        <taxon>Bacteroidota</taxon>
        <taxon>Cytophagia</taxon>
        <taxon>Cytophagales</taxon>
        <taxon>Hymenobacteraceae</taxon>
        <taxon>Hymenobacter</taxon>
    </lineage>
</organism>
<sequence>MKKSLLRTAVLFLLTLAVARPAAAQKLANPKPDVQRANYDTTRVSIELLPDTLVFIEPVLIDTARLRWLQKPPAVRDLVADRIACLETDVPHTFNNSVMSFVDYFTVRNRTYTQRILERQNLYFPLFEKYLAKYNLPQDLKYLAVVESALLPQAKSRVGALGLWQFMGPTASDLRLVRNEYVDERMDPEKSTEAACKYLRDLYRMFGDWELVLAAYNYGSGNIRRAIVKSGGKRDFWAIYPYLPKETRNYVPTFTATFYSLQYAREHRLHSDSLRYQYPEPMDTLLISGRSLDLRKFSAQFGLDSAAVSRYNPELRKPYIPETLRNYSLKVPVRVRQELAAQDRNLFLDFCKVSVPPPSPLTPRLPDFQGFGFSSTAVAANSKPAPTEPRQRKVRHTVKRGETVRAIAARYDVTTTQLARWNSLQRGKALVPKQQLVVLLPVTEKAAPSTKMVAANRLVVPEKLPLMAVKMPPTVAKTVSARPAQASIAEAVEEEEDPATIAIAEQNVAAPSSKAVALKPVAATAKVDSGVVATGTTFAATTETAQDSLPTEYIVRKGDFLEKLARTKGVSVAQLMAWNQLKSVGLSPGQKLIFYMPANAESLAQNAPQPTEEPAPRVASTKPSPKVSSTSAAMKKVHLVQPGDTLYNISRRYEGVTVDQLRKLNNLKSDAVKPGQQLIVAR</sequence>
<name>A0A7H0GZP9_9BACT</name>
<dbReference type="SMART" id="SM00257">
    <property type="entry name" value="LysM"/>
    <property type="match status" value="3"/>
</dbReference>
<dbReference type="Proteomes" id="UP000516093">
    <property type="component" value="Chromosome"/>
</dbReference>